<dbReference type="Proteomes" id="UP000641514">
    <property type="component" value="Unassembled WGS sequence"/>
</dbReference>
<dbReference type="SUPFAM" id="SSF52151">
    <property type="entry name" value="FabD/lysophospholipase-like"/>
    <property type="match status" value="1"/>
</dbReference>
<evidence type="ECO:0000313" key="6">
    <source>
        <dbReference type="EMBL" id="GGC54513.1"/>
    </source>
</evidence>
<reference evidence="6" key="1">
    <citation type="journal article" date="2014" name="Int. J. Syst. Evol. Microbiol.">
        <title>Complete genome sequence of Corynebacterium casei LMG S-19264T (=DSM 44701T), isolated from a smear-ripened cheese.</title>
        <authorList>
            <consortium name="US DOE Joint Genome Institute (JGI-PGF)"/>
            <person name="Walter F."/>
            <person name="Albersmeier A."/>
            <person name="Kalinowski J."/>
            <person name="Ruckert C."/>
        </authorList>
    </citation>
    <scope>NUCLEOTIDE SEQUENCE</scope>
    <source>
        <strain evidence="6">CGMCC 1.15478</strain>
    </source>
</reference>
<reference evidence="6" key="2">
    <citation type="submission" date="2020-09" db="EMBL/GenBank/DDBJ databases">
        <authorList>
            <person name="Sun Q."/>
            <person name="Zhou Y."/>
        </authorList>
    </citation>
    <scope>NUCLEOTIDE SEQUENCE</scope>
    <source>
        <strain evidence="6">CGMCC 1.15478</strain>
    </source>
</reference>
<dbReference type="InterPro" id="IPR050301">
    <property type="entry name" value="NTE"/>
</dbReference>
<dbReference type="InterPro" id="IPR016035">
    <property type="entry name" value="Acyl_Trfase/lysoPLipase"/>
</dbReference>
<evidence type="ECO:0000256" key="4">
    <source>
        <dbReference type="SAM" id="MobiDB-lite"/>
    </source>
</evidence>
<dbReference type="Gene3D" id="3.40.1090.10">
    <property type="entry name" value="Cytosolic phospholipase A2 catalytic domain"/>
    <property type="match status" value="1"/>
</dbReference>
<keyword evidence="7" id="KW-1185">Reference proteome</keyword>
<dbReference type="InterPro" id="IPR002641">
    <property type="entry name" value="PNPLA_dom"/>
</dbReference>
<evidence type="ECO:0000259" key="5">
    <source>
        <dbReference type="Pfam" id="PF01734"/>
    </source>
</evidence>
<feature type="compositionally biased region" description="Basic and acidic residues" evidence="4">
    <location>
        <begin position="567"/>
        <end position="576"/>
    </location>
</feature>
<dbReference type="EMBL" id="BMJH01000001">
    <property type="protein sequence ID" value="GGC54513.1"/>
    <property type="molecule type" value="Genomic_DNA"/>
</dbReference>
<sequence>MVSSATLAIMAKRGVIRIRPGDGDENAPEALGFDPESLDDVVEAPEDVSLPSRNPVLALQHMEAALARGDVEHPEVLTRREFRELRYLVSFARLTVFEPGAAGPGGSKGRGDVDVTDEVRGFRARVLSQLHDALRTEPDTKKRLINAKQALPALKDHLDEARESLVERFSNDFSREELDAEVGYKALVCVMGGGGGAGYVYLGGMRTLVENDLTPDYMLTTSFGSIVGSVVARSLPVPVDDYIDWAKTVTYRGILGKARLRRRHGLTGLFSLHFDQFADDLFRREDGEPMQLRDLDIPFETVVAGVRKQSFDRLPARFRRTELDALRTRTMPRTRWGIGNAVAARMWQAAAFFDTRVVKPIVLGADDLTAGLNVVDAASFSSAIPGVLHHESSDPRMVPLLDELMAVKDVGALIDGVAASNVPIELAWRRVQDGRLGTRNACFYGWDCFHPQWNPKHLWMAPITQSIQVQMVRNAPYADCVVRFSPTLSALTLAASSDAMDRSIGWGAASVRQTLPMIKRLTEPVWWDGDGPPKVMRGPVTITSESRPRARSMSKVLARTRAVAARLSDKARRNRTDMFAPRPRMVEDE</sequence>
<keyword evidence="2" id="KW-0442">Lipid degradation</keyword>
<comment type="caution">
    <text evidence="6">The sequence shown here is derived from an EMBL/GenBank/DDBJ whole genome shotgun (WGS) entry which is preliminary data.</text>
</comment>
<evidence type="ECO:0000256" key="3">
    <source>
        <dbReference type="ARBA" id="ARBA00023098"/>
    </source>
</evidence>
<feature type="domain" description="PNPLA" evidence="5">
    <location>
        <begin position="190"/>
        <end position="428"/>
    </location>
</feature>
<keyword evidence="1" id="KW-0378">Hydrolase</keyword>
<gene>
    <name evidence="6" type="ORF">GCM10011410_03620</name>
</gene>
<protein>
    <recommendedName>
        <fullName evidence="5">PNPLA domain-containing protein</fullName>
    </recommendedName>
</protein>
<evidence type="ECO:0000256" key="1">
    <source>
        <dbReference type="ARBA" id="ARBA00022801"/>
    </source>
</evidence>
<feature type="region of interest" description="Disordered" evidence="4">
    <location>
        <begin position="567"/>
        <end position="589"/>
    </location>
</feature>
<dbReference type="PANTHER" id="PTHR14226">
    <property type="entry name" value="NEUROPATHY TARGET ESTERASE/SWISS CHEESE D.MELANOGASTER"/>
    <property type="match status" value="1"/>
</dbReference>
<accession>A0A916U0R3</accession>
<dbReference type="GO" id="GO:0016787">
    <property type="term" value="F:hydrolase activity"/>
    <property type="evidence" value="ECO:0007669"/>
    <property type="project" value="UniProtKB-KW"/>
</dbReference>
<organism evidence="6 7">
    <name type="scientific">Hoyosella rhizosphaerae</name>
    <dbReference type="NCBI Taxonomy" id="1755582"/>
    <lineage>
        <taxon>Bacteria</taxon>
        <taxon>Bacillati</taxon>
        <taxon>Actinomycetota</taxon>
        <taxon>Actinomycetes</taxon>
        <taxon>Mycobacteriales</taxon>
        <taxon>Hoyosellaceae</taxon>
        <taxon>Hoyosella</taxon>
    </lineage>
</organism>
<dbReference type="GO" id="GO:0016042">
    <property type="term" value="P:lipid catabolic process"/>
    <property type="evidence" value="ECO:0007669"/>
    <property type="project" value="UniProtKB-KW"/>
</dbReference>
<dbReference type="PANTHER" id="PTHR14226:SF78">
    <property type="entry name" value="SLR0060 PROTEIN"/>
    <property type="match status" value="1"/>
</dbReference>
<proteinExistence type="predicted"/>
<evidence type="ECO:0000313" key="7">
    <source>
        <dbReference type="Proteomes" id="UP000641514"/>
    </source>
</evidence>
<name>A0A916U0R3_9ACTN</name>
<keyword evidence="3" id="KW-0443">Lipid metabolism</keyword>
<dbReference type="Pfam" id="PF01734">
    <property type="entry name" value="Patatin"/>
    <property type="match status" value="1"/>
</dbReference>
<dbReference type="AlphaFoldDB" id="A0A916U0R3"/>
<evidence type="ECO:0000256" key="2">
    <source>
        <dbReference type="ARBA" id="ARBA00022963"/>
    </source>
</evidence>